<reference evidence="2 3" key="1">
    <citation type="submission" date="2020-04" db="EMBL/GenBank/DDBJ databases">
        <title>Perkinsus chesapeaki whole genome sequence.</title>
        <authorList>
            <person name="Bogema D.R."/>
        </authorList>
    </citation>
    <scope>NUCLEOTIDE SEQUENCE [LARGE SCALE GENOMIC DNA]</scope>
    <source>
        <strain evidence="2">ATCC PRA-425</strain>
    </source>
</reference>
<comment type="caution">
    <text evidence="2">The sequence shown here is derived from an EMBL/GenBank/DDBJ whole genome shotgun (WGS) entry which is preliminary data.</text>
</comment>
<protein>
    <recommendedName>
        <fullName evidence="1">CCHC-type domain-containing protein</fullName>
    </recommendedName>
</protein>
<dbReference type="PROSITE" id="PS00141">
    <property type="entry name" value="ASP_PROTEASE"/>
    <property type="match status" value="1"/>
</dbReference>
<proteinExistence type="predicted"/>
<keyword evidence="3" id="KW-1185">Reference proteome</keyword>
<dbReference type="InterPro" id="IPR001878">
    <property type="entry name" value="Znf_CCHC"/>
</dbReference>
<evidence type="ECO:0000259" key="1">
    <source>
        <dbReference type="SMART" id="SM00343"/>
    </source>
</evidence>
<dbReference type="SUPFAM" id="SSF50630">
    <property type="entry name" value="Acid proteases"/>
    <property type="match status" value="1"/>
</dbReference>
<organism evidence="2 3">
    <name type="scientific">Perkinsus chesapeaki</name>
    <name type="common">Clam parasite</name>
    <name type="synonym">Perkinsus andrewsi</name>
    <dbReference type="NCBI Taxonomy" id="330153"/>
    <lineage>
        <taxon>Eukaryota</taxon>
        <taxon>Sar</taxon>
        <taxon>Alveolata</taxon>
        <taxon>Perkinsozoa</taxon>
        <taxon>Perkinsea</taxon>
        <taxon>Perkinsida</taxon>
        <taxon>Perkinsidae</taxon>
        <taxon>Perkinsus</taxon>
    </lineage>
</organism>
<dbReference type="SUPFAM" id="SSF57756">
    <property type="entry name" value="Retrovirus zinc finger-like domains"/>
    <property type="match status" value="1"/>
</dbReference>
<evidence type="ECO:0000313" key="2">
    <source>
        <dbReference type="EMBL" id="KAF4646536.1"/>
    </source>
</evidence>
<dbReference type="EMBL" id="JAAPAO010003339">
    <property type="protein sequence ID" value="KAF4646536.1"/>
    <property type="molecule type" value="Genomic_DNA"/>
</dbReference>
<dbReference type="InterPro" id="IPR001969">
    <property type="entry name" value="Aspartic_peptidase_AS"/>
</dbReference>
<dbReference type="AlphaFoldDB" id="A0A7J6KJ27"/>
<dbReference type="Gene3D" id="2.40.70.10">
    <property type="entry name" value="Acid Proteases"/>
    <property type="match status" value="1"/>
</dbReference>
<dbReference type="GO" id="GO:0006508">
    <property type="term" value="P:proteolysis"/>
    <property type="evidence" value="ECO:0007669"/>
    <property type="project" value="InterPro"/>
</dbReference>
<dbReference type="CDD" id="cd00303">
    <property type="entry name" value="retropepsin_like"/>
    <property type="match status" value="1"/>
</dbReference>
<feature type="domain" description="CCHC-type" evidence="1">
    <location>
        <begin position="29"/>
        <end position="45"/>
    </location>
</feature>
<sequence length="166" mass="17935">PKDMDQRCTRCGSPAHMLDDCKVQVERATCARCGLTGHLAYVCRGSINAKGPSRSPSPMRSSSRQGAKVHCATYSPFRIFTVSHGTPMEAERIYRLNIDREERTPMVIGKVKVEGRKIKALFDTGAELSLVTLSTLRELGMDGAVDSTVTPSISVADGGSLDIYGA</sequence>
<feature type="domain" description="CCHC-type" evidence="1">
    <location>
        <begin position="7"/>
        <end position="23"/>
    </location>
</feature>
<dbReference type="GO" id="GO:0004190">
    <property type="term" value="F:aspartic-type endopeptidase activity"/>
    <property type="evidence" value="ECO:0007669"/>
    <property type="project" value="InterPro"/>
</dbReference>
<feature type="non-terminal residue" evidence="2">
    <location>
        <position position="1"/>
    </location>
</feature>
<accession>A0A7J6KJ27</accession>
<dbReference type="Gene3D" id="4.10.60.10">
    <property type="entry name" value="Zinc finger, CCHC-type"/>
    <property type="match status" value="1"/>
</dbReference>
<dbReference type="Pfam" id="PF13917">
    <property type="entry name" value="zf-CCHC_3"/>
    <property type="match status" value="2"/>
</dbReference>
<dbReference type="InterPro" id="IPR036875">
    <property type="entry name" value="Znf_CCHC_sf"/>
</dbReference>
<name>A0A7J6KJ27_PERCH</name>
<dbReference type="GO" id="GO:0008270">
    <property type="term" value="F:zinc ion binding"/>
    <property type="evidence" value="ECO:0007669"/>
    <property type="project" value="InterPro"/>
</dbReference>
<dbReference type="GO" id="GO:0003676">
    <property type="term" value="F:nucleic acid binding"/>
    <property type="evidence" value="ECO:0007669"/>
    <property type="project" value="InterPro"/>
</dbReference>
<feature type="non-terminal residue" evidence="2">
    <location>
        <position position="166"/>
    </location>
</feature>
<dbReference type="OrthoDB" id="10498100at2759"/>
<gene>
    <name evidence="2" type="ORF">FOL47_006026</name>
</gene>
<dbReference type="Proteomes" id="UP000591131">
    <property type="component" value="Unassembled WGS sequence"/>
</dbReference>
<dbReference type="SMART" id="SM00343">
    <property type="entry name" value="ZnF_C2HC"/>
    <property type="match status" value="2"/>
</dbReference>
<dbReference type="Pfam" id="PF13650">
    <property type="entry name" value="Asp_protease_2"/>
    <property type="match status" value="1"/>
</dbReference>
<evidence type="ECO:0000313" key="3">
    <source>
        <dbReference type="Proteomes" id="UP000591131"/>
    </source>
</evidence>
<dbReference type="InterPro" id="IPR021109">
    <property type="entry name" value="Peptidase_aspartic_dom_sf"/>
</dbReference>